<dbReference type="Proteomes" id="UP000428325">
    <property type="component" value="Chromosome"/>
</dbReference>
<proteinExistence type="predicted"/>
<dbReference type="OrthoDB" id="321651at2157"/>
<protein>
    <submittedName>
        <fullName evidence="1">Uncharacterized protein</fullName>
    </submittedName>
</protein>
<gene>
    <name evidence="1" type="ORF">EI982_09515</name>
</gene>
<reference evidence="1 2" key="1">
    <citation type="submission" date="2018-12" db="EMBL/GenBank/DDBJ databases">
        <title>Complete genome sequence of Haloplanus rallus MBLA0036.</title>
        <authorList>
            <person name="Nam Y.-d."/>
            <person name="Kang J."/>
            <person name="Chung W.-H."/>
            <person name="Park Y.S."/>
        </authorList>
    </citation>
    <scope>NUCLEOTIDE SEQUENCE [LARGE SCALE GENOMIC DNA]</scope>
    <source>
        <strain evidence="1 2">MBLA0036</strain>
    </source>
</reference>
<dbReference type="GeneID" id="43369774"/>
<evidence type="ECO:0000313" key="1">
    <source>
        <dbReference type="EMBL" id="QGX95012.1"/>
    </source>
</evidence>
<dbReference type="AlphaFoldDB" id="A0A6B9F6G4"/>
<dbReference type="KEGG" id="hra:EI982_09515"/>
<name>A0A6B9F6G4_9EURY</name>
<accession>A0A6B9F6G4</accession>
<dbReference type="EMBL" id="CP034345">
    <property type="protein sequence ID" value="QGX95012.1"/>
    <property type="molecule type" value="Genomic_DNA"/>
</dbReference>
<evidence type="ECO:0000313" key="2">
    <source>
        <dbReference type="Proteomes" id="UP000428325"/>
    </source>
</evidence>
<keyword evidence="2" id="KW-1185">Reference proteome</keyword>
<dbReference type="RefSeq" id="WP_157689468.1">
    <property type="nucleotide sequence ID" value="NZ_CP034345.1"/>
</dbReference>
<organism evidence="1 2">
    <name type="scientific">Haloplanus rallus</name>
    <dbReference type="NCBI Taxonomy" id="1816183"/>
    <lineage>
        <taxon>Archaea</taxon>
        <taxon>Methanobacteriati</taxon>
        <taxon>Methanobacteriota</taxon>
        <taxon>Stenosarchaea group</taxon>
        <taxon>Halobacteria</taxon>
        <taxon>Halobacteriales</taxon>
        <taxon>Haloferacaceae</taxon>
        <taxon>Haloplanus</taxon>
    </lineage>
</organism>
<sequence length="112" mass="13034">MSVEDPVDVRVDLDADDNSVRAVVTKRRELEIDDLFVDGELRLWEDDLGWTGYVREEIDEVTLYYRVNNRHDDRWSDHVVVGEQAVREAVRQHIRDPLAGEAGRFRRGCSPP</sequence>